<protein>
    <submittedName>
        <fullName evidence="1">Uncharacterized protein</fullName>
    </submittedName>
</protein>
<dbReference type="EMBL" id="JAQNDN010000002">
    <property type="protein sequence ID" value="MDC0667789.1"/>
    <property type="molecule type" value="Genomic_DNA"/>
</dbReference>
<keyword evidence="2" id="KW-1185">Reference proteome</keyword>
<evidence type="ECO:0000313" key="1">
    <source>
        <dbReference type="EMBL" id="MDC0667789.1"/>
    </source>
</evidence>
<proteinExistence type="predicted"/>
<evidence type="ECO:0000313" key="2">
    <source>
        <dbReference type="Proteomes" id="UP001217838"/>
    </source>
</evidence>
<comment type="caution">
    <text evidence="1">The sequence shown here is derived from an EMBL/GenBank/DDBJ whole genome shotgun (WGS) entry which is preliminary data.</text>
</comment>
<dbReference type="RefSeq" id="WP_271996169.1">
    <property type="nucleotide sequence ID" value="NZ_JAQNDN010000002.1"/>
</dbReference>
<organism evidence="1 2">
    <name type="scientific">Nannocystis radixulma</name>
    <dbReference type="NCBI Taxonomy" id="2995305"/>
    <lineage>
        <taxon>Bacteria</taxon>
        <taxon>Pseudomonadati</taxon>
        <taxon>Myxococcota</taxon>
        <taxon>Polyangia</taxon>
        <taxon>Nannocystales</taxon>
        <taxon>Nannocystaceae</taxon>
        <taxon>Nannocystis</taxon>
    </lineage>
</organism>
<sequence length="336" mass="35582">MSALQKLGPLIAMVLGLALVSGCYGLHGAAARRTAANPAPSRDSTTSPGCMVALAAEDSTLYWAERGRLLRWDTATASVPTALTSAVHPTNIALDASGIYWIDGPHELSEPRAVHRVGKDGSGPRVLANTTSRAKDLVAAAGRLYWIATEVEGRGSNLLWSLDPRGGQPRAIGVVDDRVWWLAVVDEYAYWVTYDPPNPGGQIRRMALASGELATLASIDDLLAAFVVDAQGMVRLGPEDGVLQTAAADATEWRTLARLERPSSALALAGDRVYVVDGDALLAVSRSDASLARTEFSTMPPVEHIAVADDYVFLASAPIVPHEGCLGTTIRRLAPP</sequence>
<dbReference type="Proteomes" id="UP001217838">
    <property type="component" value="Unassembled WGS sequence"/>
</dbReference>
<accession>A0ABT5B108</accession>
<dbReference type="PROSITE" id="PS51257">
    <property type="entry name" value="PROKAR_LIPOPROTEIN"/>
    <property type="match status" value="1"/>
</dbReference>
<reference evidence="1 2" key="1">
    <citation type="submission" date="2022-11" db="EMBL/GenBank/DDBJ databases">
        <title>Minimal conservation of predation-associated metabolite biosynthetic gene clusters underscores biosynthetic potential of Myxococcota including descriptions for ten novel species: Archangium lansinium sp. nov., Myxococcus landrumus sp. nov., Nannocystis bai.</title>
        <authorList>
            <person name="Ahearne A."/>
            <person name="Stevens C."/>
            <person name="Dowd S."/>
        </authorList>
    </citation>
    <scope>NUCLEOTIDE SEQUENCE [LARGE SCALE GENOMIC DNA]</scope>
    <source>
        <strain evidence="1 2">NCELM</strain>
    </source>
</reference>
<dbReference type="InterPro" id="IPR011042">
    <property type="entry name" value="6-blade_b-propeller_TolB-like"/>
</dbReference>
<gene>
    <name evidence="1" type="ORF">POL58_08575</name>
</gene>
<dbReference type="Gene3D" id="2.120.10.30">
    <property type="entry name" value="TolB, C-terminal domain"/>
    <property type="match status" value="1"/>
</dbReference>
<name>A0ABT5B108_9BACT</name>
<dbReference type="SUPFAM" id="SSF63825">
    <property type="entry name" value="YWTD domain"/>
    <property type="match status" value="1"/>
</dbReference>